<evidence type="ECO:0000256" key="1">
    <source>
        <dbReference type="ARBA" id="ARBA00022801"/>
    </source>
</evidence>
<dbReference type="Proteomes" id="UP000297890">
    <property type="component" value="Unassembled WGS sequence"/>
</dbReference>
<dbReference type="OrthoDB" id="9808013at2"/>
<dbReference type="Gene3D" id="3.75.10.10">
    <property type="entry name" value="L-arginine/glycine Amidinotransferase, Chain A"/>
    <property type="match status" value="1"/>
</dbReference>
<dbReference type="GO" id="GO:0009446">
    <property type="term" value="P:putrescine biosynthetic process"/>
    <property type="evidence" value="ECO:0007669"/>
    <property type="project" value="InterPro"/>
</dbReference>
<comment type="caution">
    <text evidence="2">The sequence shown here is derived from an EMBL/GenBank/DDBJ whole genome shotgun (WGS) entry which is preliminary data.</text>
</comment>
<sequence>MPQATRHFPAEWEPQSAVLLTWPHTETDWAPNLAAAERTFAAIARAVLVREALIISVHHADLVESVRARIAPLPDQAERLHLIVVPSNDSWVRDHGPLTILEDGQPVLLDFTFNAWGGKYPSALDDAIISRLHATGIFGKTPRRRVDFVLEGGALESDGEGTLLTTTSCLLDPHRNRTITQDTAEAQLRDSLGIKRVLWLTQGHLEGDDTDGHIDTLARFATPDTIVYQSCDDSADSHFASLQAMARELAALRQADGAPYHLIPLPLPRPVYDDAGHRLPATYANFLIINGAVLLPIYGDPADAVAQSRLTEAFPNRTIVPIDCTALIRQFGSLHCVTMQLPAAVPVRAPEPAARLPHP</sequence>
<dbReference type="PANTHER" id="PTHR31377">
    <property type="entry name" value="AGMATINE DEIMINASE-RELATED"/>
    <property type="match status" value="1"/>
</dbReference>
<keyword evidence="1" id="KW-0378">Hydrolase</keyword>
<evidence type="ECO:0000313" key="3">
    <source>
        <dbReference type="Proteomes" id="UP000297890"/>
    </source>
</evidence>
<dbReference type="InterPro" id="IPR007466">
    <property type="entry name" value="Peptidyl-Arg-deiminase_porph"/>
</dbReference>
<proteinExistence type="predicted"/>
<name>A0A4Z0FAC1_9GAMM</name>
<dbReference type="GO" id="GO:0047632">
    <property type="term" value="F:agmatine deiminase activity"/>
    <property type="evidence" value="ECO:0007669"/>
    <property type="project" value="TreeGrafter"/>
</dbReference>
<evidence type="ECO:0000313" key="2">
    <source>
        <dbReference type="EMBL" id="TFZ82850.1"/>
    </source>
</evidence>
<dbReference type="Pfam" id="PF04371">
    <property type="entry name" value="PAD_porph"/>
    <property type="match status" value="1"/>
</dbReference>
<dbReference type="RefSeq" id="WP_135281520.1">
    <property type="nucleotide sequence ID" value="NZ_SRIO01000006.1"/>
</dbReference>
<keyword evidence="3" id="KW-1185">Reference proteome</keyword>
<dbReference type="PANTHER" id="PTHR31377:SF0">
    <property type="entry name" value="AGMATINE DEIMINASE-RELATED"/>
    <property type="match status" value="1"/>
</dbReference>
<dbReference type="SUPFAM" id="SSF55909">
    <property type="entry name" value="Pentein"/>
    <property type="match status" value="1"/>
</dbReference>
<dbReference type="AlphaFoldDB" id="A0A4Z0FAC1"/>
<dbReference type="GO" id="GO:0004668">
    <property type="term" value="F:protein-arginine deiminase activity"/>
    <property type="evidence" value="ECO:0007669"/>
    <property type="project" value="InterPro"/>
</dbReference>
<organism evidence="2 3">
    <name type="scientific">Candidatus Macondimonas diazotrophica</name>
    <dbReference type="NCBI Taxonomy" id="2305248"/>
    <lineage>
        <taxon>Bacteria</taxon>
        <taxon>Pseudomonadati</taxon>
        <taxon>Pseudomonadota</taxon>
        <taxon>Gammaproteobacteria</taxon>
        <taxon>Chromatiales</taxon>
        <taxon>Ectothiorhodospiraceae</taxon>
        <taxon>Candidatus Macondimonas</taxon>
    </lineage>
</organism>
<gene>
    <name evidence="2" type="ORF">E4680_06120</name>
</gene>
<accession>A0A4Z0FAC1</accession>
<protein>
    <submittedName>
        <fullName evidence="2">Agmatine deiminase family protein</fullName>
    </submittedName>
</protein>
<reference evidence="2 3" key="1">
    <citation type="journal article" date="2019" name="ISME J.">
        <title>Candidatus Macondimonas diazotrophica, a novel gammaproteobacterial genus dominating crude-oil-contaminated coastal sediments.</title>
        <authorList>
            <person name="Karthikeyan S."/>
            <person name="Konstantinidis K."/>
        </authorList>
    </citation>
    <scope>NUCLEOTIDE SEQUENCE [LARGE SCALE GENOMIC DNA]</scope>
    <source>
        <strain evidence="2 3">KTK01</strain>
    </source>
</reference>
<dbReference type="EMBL" id="SRIO01000006">
    <property type="protein sequence ID" value="TFZ82850.1"/>
    <property type="molecule type" value="Genomic_DNA"/>
</dbReference>